<evidence type="ECO:0000256" key="2">
    <source>
        <dbReference type="ARBA" id="ARBA00007532"/>
    </source>
</evidence>
<evidence type="ECO:0000256" key="14">
    <source>
        <dbReference type="PIRSR" id="PIRSR000350-3"/>
    </source>
</evidence>
<feature type="binding site" evidence="14">
    <location>
        <position position="206"/>
    </location>
    <ligand>
        <name>NAD(+)</name>
        <dbReference type="ChEBI" id="CHEBI:57540"/>
    </ligand>
</feature>
<dbReference type="Pfam" id="PF02852">
    <property type="entry name" value="Pyr_redox_dim"/>
    <property type="match status" value="1"/>
</dbReference>
<comment type="catalytic activity">
    <reaction evidence="12 16">
        <text>N(6)-[(R)-dihydrolipoyl]-L-lysyl-[protein] + NAD(+) = N(6)-[(R)-lipoyl]-L-lysyl-[protein] + NADH + H(+)</text>
        <dbReference type="Rhea" id="RHEA:15045"/>
        <dbReference type="Rhea" id="RHEA-COMP:10474"/>
        <dbReference type="Rhea" id="RHEA-COMP:10475"/>
        <dbReference type="ChEBI" id="CHEBI:15378"/>
        <dbReference type="ChEBI" id="CHEBI:57540"/>
        <dbReference type="ChEBI" id="CHEBI:57945"/>
        <dbReference type="ChEBI" id="CHEBI:83099"/>
        <dbReference type="ChEBI" id="CHEBI:83100"/>
        <dbReference type="EC" id="1.8.1.4"/>
    </reaction>
</comment>
<dbReference type="InterPro" id="IPR036188">
    <property type="entry name" value="FAD/NAD-bd_sf"/>
</dbReference>
<evidence type="ECO:0000256" key="13">
    <source>
        <dbReference type="PIRSR" id="PIRSR000350-2"/>
    </source>
</evidence>
<dbReference type="InterPro" id="IPR001100">
    <property type="entry name" value="Pyr_nuc-diS_OxRdtase"/>
</dbReference>
<organism evidence="19 20">
    <name type="scientific">Kribbella steppae</name>
    <dbReference type="NCBI Taxonomy" id="2512223"/>
    <lineage>
        <taxon>Bacteria</taxon>
        <taxon>Bacillati</taxon>
        <taxon>Actinomycetota</taxon>
        <taxon>Actinomycetes</taxon>
        <taxon>Propionibacteriales</taxon>
        <taxon>Kribbellaceae</taxon>
        <taxon>Kribbella</taxon>
    </lineage>
</organism>
<gene>
    <name evidence="19" type="ORF">EV652_106401</name>
</gene>
<reference evidence="19 20" key="1">
    <citation type="journal article" date="2015" name="Stand. Genomic Sci.">
        <title>Genomic Encyclopedia of Bacterial and Archaeal Type Strains, Phase III: the genomes of soil and plant-associated and newly described type strains.</title>
        <authorList>
            <person name="Whitman W.B."/>
            <person name="Woyke T."/>
            <person name="Klenk H.P."/>
            <person name="Zhou Y."/>
            <person name="Lilburn T.G."/>
            <person name="Beck B.J."/>
            <person name="De Vos P."/>
            <person name="Vandamme P."/>
            <person name="Eisen J.A."/>
            <person name="Garrity G."/>
            <person name="Hugenholtz P."/>
            <person name="Kyrpides N.C."/>
        </authorList>
    </citation>
    <scope>NUCLEOTIDE SEQUENCE [LARGE SCALE GENOMIC DNA]</scope>
    <source>
        <strain evidence="19 20">VKM Ac-2572</strain>
    </source>
</reference>
<comment type="miscellaneous">
    <text evidence="16">The active site is a redox-active disulfide bond.</text>
</comment>
<evidence type="ECO:0000256" key="6">
    <source>
        <dbReference type="ARBA" id="ARBA00022630"/>
    </source>
</evidence>
<dbReference type="Pfam" id="PF07992">
    <property type="entry name" value="Pyr_redox_2"/>
    <property type="match status" value="1"/>
</dbReference>
<evidence type="ECO:0000256" key="10">
    <source>
        <dbReference type="ARBA" id="ARBA00023157"/>
    </source>
</evidence>
<feature type="disulfide bond" description="Redox-active" evidence="15">
    <location>
        <begin position="42"/>
        <end position="47"/>
    </location>
</feature>
<proteinExistence type="inferred from homology"/>
<dbReference type="EC" id="1.8.1.4" evidence="3 16"/>
<evidence type="ECO:0000256" key="16">
    <source>
        <dbReference type="RuleBase" id="RU003692"/>
    </source>
</evidence>
<sequence length="469" mass="50185">MASHFDVVVLGAGPGGYVAAIRAAQLGLKTAIIEKKYWGGVCLNVGCIPSKALLRNAELAHIFRADAKTFGISGEVSFDFSTAVQRSRKVADGRVKGVHFLMKKNNITEFDGWGSFTDANTLDVTLNGDGSAENSVTVTFDNCIIATGATTKLLPGTQLSERVVTYEEQILTEELPGSIIIAGAGAIGVEFAYVLTNYGVKVTIVEFLDRMVPLEDAEVSKELAKAYKKLGVDVLTSTRVDAIDDSGDTVKVTVTGKDGNQQTLEADKVLQAIGFQPRVDGYGLDKIGVKLTERGAIEADGFLRTNVPNIFAIGDVNAKLMLAHAAEAQGVIAAETIAGVETMELDHVMIPRATFCQPQVASFGYTEEQAKEKGYDVKVAKFPFTANGKAHGLGDPTGFVKVISDAKYGELLGAHLIGPEVTELLPELTLAQKWDLTTKELARNVHAHPTLSEALQEAFHGLEGHMINF</sequence>
<evidence type="ECO:0000256" key="15">
    <source>
        <dbReference type="PIRSR" id="PIRSR000350-4"/>
    </source>
</evidence>
<keyword evidence="14" id="KW-0547">Nucleotide-binding</keyword>
<keyword evidence="7 14" id="KW-0274">FAD</keyword>
<evidence type="ECO:0000256" key="7">
    <source>
        <dbReference type="ARBA" id="ARBA00022827"/>
    </source>
</evidence>
<evidence type="ECO:0000256" key="4">
    <source>
        <dbReference type="ARBA" id="ARBA00016961"/>
    </source>
</evidence>
<dbReference type="InterPro" id="IPR012999">
    <property type="entry name" value="Pyr_OxRdtase_I_AS"/>
</dbReference>
<comment type="subcellular location">
    <subcellularLocation>
        <location evidence="1">Cytoplasm</location>
    </subcellularLocation>
</comment>
<dbReference type="AlphaFoldDB" id="A0A4R2HKV9"/>
<keyword evidence="5" id="KW-0963">Cytoplasm</keyword>
<keyword evidence="8 16" id="KW-0560">Oxidoreductase</keyword>
<keyword evidence="9 14" id="KW-0520">NAD</keyword>
<dbReference type="PANTHER" id="PTHR22912">
    <property type="entry name" value="DISULFIDE OXIDOREDUCTASE"/>
    <property type="match status" value="1"/>
</dbReference>
<feature type="domain" description="Pyridine nucleotide-disulphide oxidoreductase dimerisation" evidence="17">
    <location>
        <begin position="350"/>
        <end position="458"/>
    </location>
</feature>
<evidence type="ECO:0000256" key="3">
    <source>
        <dbReference type="ARBA" id="ARBA00012608"/>
    </source>
</evidence>
<protein>
    <recommendedName>
        <fullName evidence="4 16">Dihydrolipoyl dehydrogenase</fullName>
        <ecNumber evidence="3 16">1.8.1.4</ecNumber>
    </recommendedName>
</protein>
<dbReference type="InterPro" id="IPR006258">
    <property type="entry name" value="Lipoamide_DH"/>
</dbReference>
<feature type="binding site" evidence="14">
    <location>
        <begin position="321"/>
        <end position="324"/>
    </location>
    <ligand>
        <name>FAD</name>
        <dbReference type="ChEBI" id="CHEBI:57692"/>
    </ligand>
</feature>
<name>A0A4R2HKV9_9ACTN</name>
<accession>A0A4R2HKV9</accession>
<dbReference type="GO" id="GO:0004148">
    <property type="term" value="F:dihydrolipoyl dehydrogenase (NADH) activity"/>
    <property type="evidence" value="ECO:0007669"/>
    <property type="project" value="UniProtKB-EC"/>
</dbReference>
<feature type="binding site" evidence="14">
    <location>
        <position position="51"/>
    </location>
    <ligand>
        <name>FAD</name>
        <dbReference type="ChEBI" id="CHEBI:57692"/>
    </ligand>
</feature>
<dbReference type="Gene3D" id="3.50.50.60">
    <property type="entry name" value="FAD/NAD(P)-binding domain"/>
    <property type="match status" value="2"/>
</dbReference>
<feature type="binding site" evidence="14">
    <location>
        <begin position="183"/>
        <end position="190"/>
    </location>
    <ligand>
        <name>NAD(+)</name>
        <dbReference type="ChEBI" id="CHEBI:57540"/>
    </ligand>
</feature>
<comment type="caution">
    <text evidence="19">The sequence shown here is derived from an EMBL/GenBank/DDBJ whole genome shotgun (WGS) entry which is preliminary data.</text>
</comment>
<dbReference type="InterPro" id="IPR016156">
    <property type="entry name" value="FAD/NAD-linked_Rdtase_dimer_sf"/>
</dbReference>
<dbReference type="SUPFAM" id="SSF55424">
    <property type="entry name" value="FAD/NAD-linked reductases, dimerisation (C-terminal) domain"/>
    <property type="match status" value="1"/>
</dbReference>
<evidence type="ECO:0000259" key="17">
    <source>
        <dbReference type="Pfam" id="PF02852"/>
    </source>
</evidence>
<evidence type="ECO:0000256" key="1">
    <source>
        <dbReference type="ARBA" id="ARBA00004496"/>
    </source>
</evidence>
<dbReference type="InterPro" id="IPR023753">
    <property type="entry name" value="FAD/NAD-binding_dom"/>
</dbReference>
<evidence type="ECO:0000256" key="12">
    <source>
        <dbReference type="ARBA" id="ARBA00049187"/>
    </source>
</evidence>
<evidence type="ECO:0000256" key="5">
    <source>
        <dbReference type="ARBA" id="ARBA00022490"/>
    </source>
</evidence>
<feature type="active site" description="Proton acceptor" evidence="13">
    <location>
        <position position="448"/>
    </location>
</feature>
<keyword evidence="6 16" id="KW-0285">Flavoprotein</keyword>
<dbReference type="RefSeq" id="WP_132210595.1">
    <property type="nucleotide sequence ID" value="NZ_SLWN01000006.1"/>
</dbReference>
<evidence type="ECO:0000256" key="8">
    <source>
        <dbReference type="ARBA" id="ARBA00023002"/>
    </source>
</evidence>
<comment type="cofactor">
    <cofactor evidence="14 16">
        <name>FAD</name>
        <dbReference type="ChEBI" id="CHEBI:57692"/>
    </cofactor>
    <text evidence="14 16">Binds 1 FAD per subunit.</text>
</comment>
<comment type="similarity">
    <text evidence="2 16">Belongs to the class-I pyridine nucleotide-disulfide oxidoreductase family.</text>
</comment>
<dbReference type="GO" id="GO:0006103">
    <property type="term" value="P:2-oxoglutarate metabolic process"/>
    <property type="evidence" value="ECO:0007669"/>
    <property type="project" value="TreeGrafter"/>
</dbReference>
<dbReference type="GO" id="GO:0050660">
    <property type="term" value="F:flavin adenine dinucleotide binding"/>
    <property type="evidence" value="ECO:0007669"/>
    <property type="project" value="InterPro"/>
</dbReference>
<dbReference type="PRINTS" id="PR00368">
    <property type="entry name" value="FADPNR"/>
</dbReference>
<dbReference type="InterPro" id="IPR050151">
    <property type="entry name" value="Class-I_Pyr_Nuc-Dis_Oxidored"/>
</dbReference>
<evidence type="ECO:0000256" key="11">
    <source>
        <dbReference type="ARBA" id="ARBA00023284"/>
    </source>
</evidence>
<dbReference type="InterPro" id="IPR004099">
    <property type="entry name" value="Pyr_nucl-diS_OxRdtase_dimer"/>
</dbReference>
<dbReference type="NCBIfam" id="TIGR01350">
    <property type="entry name" value="lipoamide_DH"/>
    <property type="match status" value="1"/>
</dbReference>
<dbReference type="PIRSF" id="PIRSF000350">
    <property type="entry name" value="Mercury_reductase_MerA"/>
    <property type="match status" value="1"/>
</dbReference>
<dbReference type="OrthoDB" id="4763248at2"/>
<evidence type="ECO:0000313" key="19">
    <source>
        <dbReference type="EMBL" id="TCO28415.1"/>
    </source>
</evidence>
<keyword evidence="10" id="KW-1015">Disulfide bond</keyword>
<feature type="binding site" evidence="14">
    <location>
        <position position="114"/>
    </location>
    <ligand>
        <name>FAD</name>
        <dbReference type="ChEBI" id="CHEBI:57692"/>
    </ligand>
</feature>
<feature type="binding site" evidence="14">
    <location>
        <position position="274"/>
    </location>
    <ligand>
        <name>NAD(+)</name>
        <dbReference type="ChEBI" id="CHEBI:57540"/>
    </ligand>
</feature>
<dbReference type="SUPFAM" id="SSF51905">
    <property type="entry name" value="FAD/NAD(P)-binding domain"/>
    <property type="match status" value="1"/>
</dbReference>
<evidence type="ECO:0000256" key="9">
    <source>
        <dbReference type="ARBA" id="ARBA00023027"/>
    </source>
</evidence>
<dbReference type="PRINTS" id="PR00411">
    <property type="entry name" value="PNDRDTASEI"/>
</dbReference>
<evidence type="ECO:0000313" key="20">
    <source>
        <dbReference type="Proteomes" id="UP000294508"/>
    </source>
</evidence>
<dbReference type="Proteomes" id="UP000294508">
    <property type="component" value="Unassembled WGS sequence"/>
</dbReference>
<feature type="binding site" evidence="14">
    <location>
        <position position="315"/>
    </location>
    <ligand>
        <name>FAD</name>
        <dbReference type="ChEBI" id="CHEBI:57692"/>
    </ligand>
</feature>
<dbReference type="Gene3D" id="3.30.390.30">
    <property type="match status" value="1"/>
</dbReference>
<feature type="domain" description="FAD/NAD(P)-binding" evidence="18">
    <location>
        <begin position="5"/>
        <end position="330"/>
    </location>
</feature>
<dbReference type="FunFam" id="3.30.390.30:FF:000001">
    <property type="entry name" value="Dihydrolipoyl dehydrogenase"/>
    <property type="match status" value="1"/>
</dbReference>
<keyword evidence="20" id="KW-1185">Reference proteome</keyword>
<keyword evidence="11 16" id="KW-0676">Redox-active center</keyword>
<dbReference type="PANTHER" id="PTHR22912:SF217">
    <property type="entry name" value="DIHYDROLIPOYL DEHYDROGENASE"/>
    <property type="match status" value="1"/>
</dbReference>
<dbReference type="GO" id="GO:0005737">
    <property type="term" value="C:cytoplasm"/>
    <property type="evidence" value="ECO:0007669"/>
    <property type="project" value="UniProtKB-SubCell"/>
</dbReference>
<evidence type="ECO:0000259" key="18">
    <source>
        <dbReference type="Pfam" id="PF07992"/>
    </source>
</evidence>
<dbReference type="EMBL" id="SLWN01000006">
    <property type="protein sequence ID" value="TCO28415.1"/>
    <property type="molecule type" value="Genomic_DNA"/>
</dbReference>
<dbReference type="PROSITE" id="PS00076">
    <property type="entry name" value="PYRIDINE_REDOX_1"/>
    <property type="match status" value="1"/>
</dbReference>